<sequence>MKKSLCLSTLFFSLVTSSPALEIRPVLPAWFVQKHSDLETIAIAPRWFLEEHTASLMRDYFGEETAALPLKAVLPPWFAKQRAKPPELDIAEFARSIGNIWQQDKKLVIPAPPPEKRAKLSGGLPDWYTSAQPRHDTESLLLPSWFRARGTTKTTNRETPPAPHISWLTQLLDNPLTPTTEDLSQKQDRRVKNAPPGNYVQLKTALEPHVRMLEREITIPISANLHESAIEKYLGELMFDWIIKSYHFDYDDEKLHLRLVYYDWYRCWRGAQNPEVWSELSERDRETVMAAWALIDTLASSGGDRDRLTLIKGFHDFLVASARYSDRPRYRTKGANLDDYHQTPDREAHSVLVDKEGICESYASAFQLMCRLSGVECILVHGKGGKPAEPHAWNMVRLGGRWRHIDVTFDDPLPDSPEEIIRDYFMLTDSQIRNDHEWDSSYPRTN</sequence>
<dbReference type="GO" id="GO:0005737">
    <property type="term" value="C:cytoplasm"/>
    <property type="evidence" value="ECO:0007669"/>
    <property type="project" value="TreeGrafter"/>
</dbReference>
<dbReference type="Proteomes" id="UP000473699">
    <property type="component" value="Unassembled WGS sequence"/>
</dbReference>
<accession>A0A6L5Y9Q1</accession>
<feature type="signal peptide" evidence="1">
    <location>
        <begin position="1"/>
        <end position="22"/>
    </location>
</feature>
<dbReference type="PANTHER" id="PTHR46333">
    <property type="entry name" value="CYTOKINESIS PROTEIN 3"/>
    <property type="match status" value="1"/>
</dbReference>
<dbReference type="InterPro" id="IPR002931">
    <property type="entry name" value="Transglutaminase-like"/>
</dbReference>
<gene>
    <name evidence="3" type="ORF">FYJ74_02500</name>
</gene>
<name>A0A6L5Y9Q1_9BACT</name>
<evidence type="ECO:0000313" key="3">
    <source>
        <dbReference type="EMBL" id="MST54923.1"/>
    </source>
</evidence>
<dbReference type="AlphaFoldDB" id="A0A6L5Y9Q1"/>
<evidence type="ECO:0000259" key="2">
    <source>
        <dbReference type="SMART" id="SM00460"/>
    </source>
</evidence>
<keyword evidence="1" id="KW-0732">Signal</keyword>
<dbReference type="InterPro" id="IPR052557">
    <property type="entry name" value="CAP/Cytokinesis_protein"/>
</dbReference>
<dbReference type="Gene3D" id="3.10.620.30">
    <property type="match status" value="1"/>
</dbReference>
<keyword evidence="4" id="KW-1185">Reference proteome</keyword>
<proteinExistence type="predicted"/>
<dbReference type="SMART" id="SM00460">
    <property type="entry name" value="TGc"/>
    <property type="match status" value="1"/>
</dbReference>
<dbReference type="InterPro" id="IPR038765">
    <property type="entry name" value="Papain-like_cys_pep_sf"/>
</dbReference>
<dbReference type="Pfam" id="PF01841">
    <property type="entry name" value="Transglut_core"/>
    <property type="match status" value="1"/>
</dbReference>
<reference evidence="3 4" key="1">
    <citation type="submission" date="2019-08" db="EMBL/GenBank/DDBJ databases">
        <title>In-depth cultivation of the pig gut microbiome towards novel bacterial diversity and tailored functional studies.</title>
        <authorList>
            <person name="Wylensek D."/>
            <person name="Hitch T.C.A."/>
            <person name="Clavel T."/>
        </authorList>
    </citation>
    <scope>NUCLEOTIDE SEQUENCE [LARGE SCALE GENOMIC DNA]</scope>
    <source>
        <strain evidence="3 4">SM-530-WT-4B</strain>
    </source>
</reference>
<feature type="domain" description="Transglutaminase-like" evidence="2">
    <location>
        <begin position="351"/>
        <end position="409"/>
    </location>
</feature>
<evidence type="ECO:0000256" key="1">
    <source>
        <dbReference type="SAM" id="SignalP"/>
    </source>
</evidence>
<protein>
    <recommendedName>
        <fullName evidence="2">Transglutaminase-like domain-containing protein</fullName>
    </recommendedName>
</protein>
<feature type="chain" id="PRO_5027025996" description="Transglutaminase-like domain-containing protein" evidence="1">
    <location>
        <begin position="23"/>
        <end position="446"/>
    </location>
</feature>
<dbReference type="SUPFAM" id="SSF54001">
    <property type="entry name" value="Cysteine proteinases"/>
    <property type="match status" value="1"/>
</dbReference>
<evidence type="ECO:0000313" key="4">
    <source>
        <dbReference type="Proteomes" id="UP000473699"/>
    </source>
</evidence>
<dbReference type="PANTHER" id="PTHR46333:SF2">
    <property type="entry name" value="CYTOKINESIS PROTEIN 3"/>
    <property type="match status" value="1"/>
</dbReference>
<dbReference type="EMBL" id="VUNH01000002">
    <property type="protein sequence ID" value="MST54923.1"/>
    <property type="molecule type" value="Genomic_DNA"/>
</dbReference>
<organism evidence="3 4">
    <name type="scientific">Pyramidobacter porci</name>
    <dbReference type="NCBI Taxonomy" id="2605789"/>
    <lineage>
        <taxon>Bacteria</taxon>
        <taxon>Thermotogati</taxon>
        <taxon>Synergistota</taxon>
        <taxon>Synergistia</taxon>
        <taxon>Synergistales</taxon>
        <taxon>Dethiosulfovibrionaceae</taxon>
        <taxon>Pyramidobacter</taxon>
    </lineage>
</organism>
<dbReference type="RefSeq" id="WP_154528035.1">
    <property type="nucleotide sequence ID" value="NZ_VUNH01000002.1"/>
</dbReference>
<comment type="caution">
    <text evidence="3">The sequence shown here is derived from an EMBL/GenBank/DDBJ whole genome shotgun (WGS) entry which is preliminary data.</text>
</comment>